<evidence type="ECO:0000313" key="1">
    <source>
        <dbReference type="EMBL" id="ADA62622.1"/>
    </source>
</evidence>
<proteinExistence type="predicted"/>
<reference evidence="1" key="2">
    <citation type="submission" date="2009-12" db="EMBL/GenBank/DDBJ databases">
        <authorList>
            <person name="Summers A.O."/>
            <person name="Shearer J."/>
            <person name="Wireman J."/>
        </authorList>
    </citation>
    <scope>NUCLEOTIDE SEQUENCE</scope>
    <source>
        <strain evidence="1">CDC2</strain>
        <plasmid evidence="1">SAP025A</plasmid>
    </source>
</reference>
<geneLocation type="plasmid" evidence="1">
    <name>SAP025A</name>
</geneLocation>
<dbReference type="SUPFAM" id="SSF48208">
    <property type="entry name" value="Six-hairpin glycosidases"/>
    <property type="match status" value="1"/>
</dbReference>
<gene>
    <name evidence="1" type="ORF">SAP025A_003</name>
</gene>
<protein>
    <submittedName>
        <fullName evidence="1">Poly (Glycerol-phosphate) alpha-glucosyltransferase</fullName>
    </submittedName>
</protein>
<dbReference type="GO" id="GO:0016740">
    <property type="term" value="F:transferase activity"/>
    <property type="evidence" value="ECO:0007669"/>
    <property type="project" value="UniProtKB-KW"/>
</dbReference>
<dbReference type="EMBL" id="GQ900470">
    <property type="protein sequence ID" value="ADA62622.1"/>
    <property type="molecule type" value="Genomic_DNA"/>
</dbReference>
<keyword evidence="1" id="KW-0808">Transferase</keyword>
<dbReference type="InterPro" id="IPR008928">
    <property type="entry name" value="6-hairpin_glycosidase_sf"/>
</dbReference>
<accession>D2JD09</accession>
<dbReference type="GO" id="GO:0005975">
    <property type="term" value="P:carbohydrate metabolic process"/>
    <property type="evidence" value="ECO:0007669"/>
    <property type="project" value="InterPro"/>
</dbReference>
<organism evidence="1">
    <name type="scientific">Staphylococcus epidermidis</name>
    <dbReference type="NCBI Taxonomy" id="1282"/>
    <lineage>
        <taxon>Bacteria</taxon>
        <taxon>Bacillati</taxon>
        <taxon>Bacillota</taxon>
        <taxon>Bacilli</taxon>
        <taxon>Bacillales</taxon>
        <taxon>Staphylococcaceae</taxon>
        <taxon>Staphylococcus</taxon>
    </lineage>
</organism>
<dbReference type="AlphaFoldDB" id="D2JD09"/>
<name>D2JD09_STAEP</name>
<sequence length="545" mass="64982">MNIEYNIERLIDYVKNAEKINDSVFLSLGKPNIKAKVKLLKKPKYLKQDVIKEIQKFRRKTGEYPIWVKIDVITHKENVIFKDLKDELINVRRNYVDFGFALDKYWNLSFIPEEINANAFLKPIKNNGETKLILSEQNINNYLHKYTNHKKGFSYDFYKNKEVVKFKTKGFILEEDSIFELCKEGYKKGLRKIKDLHKEIDSLIESSTKFLKSMLLDNGKYIYGYFPHFDREIDFYNILRHSSSTYALIEGLSYLGEGLAPVEKSIDYLIENNFYEKNNVGYIYDDTNNINEIKLGQNAAFVFTICEYLKYEKNEKYLNVAQKVARGILSMINEKTYKTVHILNYPDLTVKEEFRIIYYDGEAALALLRLYQQDNNDIWLKVVKKLMDQFIAQEYWKYHDHWLGYCTNELVKLTPEYKYFEFGIKNVNTYLDYIEKRETTFPTFLEMLTATYKLIQTAKKAGFEEMVQSLINEKYLIDVINKRADYQRVGFFYPEIAMYFKKPSRILGSFFIKHHGYRVRIDDIEHYISGYVQYQKINNTKHQNK</sequence>
<dbReference type="RefSeq" id="WP_031783738.1">
    <property type="nucleotide sequence ID" value="NZ_JALXMH010000018.1"/>
</dbReference>
<keyword evidence="1" id="KW-0614">Plasmid</keyword>
<reference evidence="1" key="1">
    <citation type="submission" date="2009-08" db="EMBL/GenBank/DDBJ databases">
        <authorList>
            <person name="Gill J."/>
            <person name="Borman J."/>
            <person name="Shetty J."/>
            <person name="Hostetler J."/>
            <person name="Durkin S."/>
            <person name="Montgomery B."/>
        </authorList>
    </citation>
    <scope>NUCLEOTIDE SEQUENCE</scope>
    <source>
        <strain evidence="1">CDC2</strain>
        <plasmid evidence="1">SAP025A</plasmid>
    </source>
</reference>